<comment type="caution">
    <text evidence="1">The sequence shown here is derived from an EMBL/GenBank/DDBJ whole genome shotgun (WGS) entry which is preliminary data.</text>
</comment>
<dbReference type="EMBL" id="NHSJ01000107">
    <property type="protein sequence ID" value="PPQ28495.1"/>
    <property type="molecule type" value="Genomic_DNA"/>
</dbReference>
<keyword evidence="2" id="KW-1185">Reference proteome</keyword>
<proteinExistence type="predicted"/>
<dbReference type="Proteomes" id="UP000239089">
    <property type="component" value="Unassembled WGS sequence"/>
</dbReference>
<organism evidence="1 2">
    <name type="scientific">Rhodoblastus sphagnicola</name>
    <dbReference type="NCBI Taxonomy" id="333368"/>
    <lineage>
        <taxon>Bacteria</taxon>
        <taxon>Pseudomonadati</taxon>
        <taxon>Pseudomonadota</taxon>
        <taxon>Alphaproteobacteria</taxon>
        <taxon>Hyphomicrobiales</taxon>
        <taxon>Rhodoblastaceae</taxon>
        <taxon>Rhodoblastus</taxon>
    </lineage>
</organism>
<protein>
    <submittedName>
        <fullName evidence="1">Uncharacterized protein</fullName>
    </submittedName>
</protein>
<sequence>MLFSLIIIETMVPDWPLLDLRARDAAHARIANDVVTAISLAPLHVKIGVSVLSILLGAMVRCLALTAGGSLGRRNERANRLYGLIQRLPGPMAAVVRLYRSMTLLSYYEQPEIAQALLALGETRA</sequence>
<gene>
    <name evidence="1" type="ORF">CCR94_17520</name>
</gene>
<evidence type="ECO:0000313" key="1">
    <source>
        <dbReference type="EMBL" id="PPQ28495.1"/>
    </source>
</evidence>
<reference evidence="1 2" key="1">
    <citation type="journal article" date="2018" name="Arch. Microbiol.">
        <title>New insights into the metabolic potential of the phototrophic purple bacterium Rhodopila globiformis DSM 161(T) from its draft genome sequence and evidence for a vanadium-dependent nitrogenase.</title>
        <authorList>
            <person name="Imhoff J.F."/>
            <person name="Rahn T."/>
            <person name="Kunzel S."/>
            <person name="Neulinger S.C."/>
        </authorList>
    </citation>
    <scope>NUCLEOTIDE SEQUENCE [LARGE SCALE GENOMIC DNA]</scope>
    <source>
        <strain evidence="1 2">DSM 16996</strain>
    </source>
</reference>
<evidence type="ECO:0000313" key="2">
    <source>
        <dbReference type="Proteomes" id="UP000239089"/>
    </source>
</evidence>
<dbReference type="AlphaFoldDB" id="A0A2S6N1K0"/>
<name>A0A2S6N1K0_9HYPH</name>
<accession>A0A2S6N1K0</accession>